<evidence type="ECO:0000259" key="4">
    <source>
        <dbReference type="Pfam" id="PF10181"/>
    </source>
</evidence>
<sequence length="206" mass="23345">MSNNYRIINHENINGVDLSLKLENRMNSPNSQRYTISYKNKEQKSAWPLKSFFLAVIFNALALCFVRISVQAILTIIIVLSFLVFFWITHSVQSESILVIPTVGVQSSVKYVFGREDNFVPWASIDDVIINEVFKLNRVIYILTLLVKPSTSGNNEAESVKLIPLFKYTKPRLLMLEAIYSELQSLLLASQCTDCDELGAGDKTSE</sequence>
<dbReference type="InterPro" id="IPR019328">
    <property type="entry name" value="PIGH-H_dom"/>
</dbReference>
<reference evidence="6" key="1">
    <citation type="submission" date="2025-08" db="UniProtKB">
        <authorList>
            <consortium name="RefSeq"/>
        </authorList>
    </citation>
    <scope>IDENTIFICATION</scope>
</reference>
<dbReference type="GO" id="GO:0006506">
    <property type="term" value="P:GPI anchor biosynthetic process"/>
    <property type="evidence" value="ECO:0007669"/>
    <property type="project" value="UniProtKB-UniPathway"/>
</dbReference>
<dbReference type="KEGG" id="bany:112047198"/>
<comment type="pathway">
    <text evidence="1">Glycolipid biosynthesis; glycosylphosphatidylinositol-anchor biosynthesis.</text>
</comment>
<dbReference type="GO" id="GO:0000506">
    <property type="term" value="C:glycosylphosphatidylinositol-N-acetylglucosaminyltransferase (GPI-GnT) complex"/>
    <property type="evidence" value="ECO:0007669"/>
    <property type="project" value="InterPro"/>
</dbReference>
<evidence type="ECO:0000256" key="3">
    <source>
        <dbReference type="SAM" id="Phobius"/>
    </source>
</evidence>
<organism evidence="5 6">
    <name type="scientific">Bicyclus anynana</name>
    <name type="common">Squinting bush brown butterfly</name>
    <dbReference type="NCBI Taxonomy" id="110368"/>
    <lineage>
        <taxon>Eukaryota</taxon>
        <taxon>Metazoa</taxon>
        <taxon>Ecdysozoa</taxon>
        <taxon>Arthropoda</taxon>
        <taxon>Hexapoda</taxon>
        <taxon>Insecta</taxon>
        <taxon>Pterygota</taxon>
        <taxon>Neoptera</taxon>
        <taxon>Endopterygota</taxon>
        <taxon>Lepidoptera</taxon>
        <taxon>Glossata</taxon>
        <taxon>Ditrysia</taxon>
        <taxon>Papilionoidea</taxon>
        <taxon>Nymphalidae</taxon>
        <taxon>Satyrinae</taxon>
        <taxon>Satyrini</taxon>
        <taxon>Mycalesina</taxon>
        <taxon>Bicyclus</taxon>
    </lineage>
</organism>
<proteinExistence type="inferred from homology"/>
<evidence type="ECO:0000313" key="5">
    <source>
        <dbReference type="Proteomes" id="UP001652582"/>
    </source>
</evidence>
<evidence type="ECO:0000256" key="1">
    <source>
        <dbReference type="ARBA" id="ARBA00004687"/>
    </source>
</evidence>
<name>A0A6J1N4H1_BICAN</name>
<evidence type="ECO:0000256" key="2">
    <source>
        <dbReference type="ARBA" id="ARBA00009610"/>
    </source>
</evidence>
<dbReference type="PANTHER" id="PTHR15231:SF1">
    <property type="entry name" value="PHOSPHATIDYLINOSITOL N-ACETYLGLUCOSAMINYLTRANSFERASE SUBUNIT H"/>
    <property type="match status" value="1"/>
</dbReference>
<comment type="similarity">
    <text evidence="2">Belongs to the PIGH family.</text>
</comment>
<keyword evidence="6" id="KW-0808">Transferase</keyword>
<keyword evidence="5" id="KW-1185">Reference proteome</keyword>
<keyword evidence="3" id="KW-0812">Transmembrane</keyword>
<dbReference type="InterPro" id="IPR044215">
    <property type="entry name" value="PIG-H"/>
</dbReference>
<keyword evidence="3" id="KW-1133">Transmembrane helix</keyword>
<protein>
    <submittedName>
        <fullName evidence="6">Phosphatidylinositol N-acetylglucosaminyltransferase subunit H</fullName>
    </submittedName>
</protein>
<feature type="transmembrane region" description="Helical" evidence="3">
    <location>
        <begin position="47"/>
        <end position="66"/>
    </location>
</feature>
<dbReference type="UniPathway" id="UPA00196"/>
<dbReference type="OrthoDB" id="6256716at2759"/>
<dbReference type="PANTHER" id="PTHR15231">
    <property type="entry name" value="PHOSPHATIDYLINOSITOL N-ACETYLGLUCOSAMINYLTRANSFERASE SUBUNIT H"/>
    <property type="match status" value="1"/>
</dbReference>
<gene>
    <name evidence="6" type="primary">LOC112047198</name>
</gene>
<dbReference type="Proteomes" id="UP001652582">
    <property type="component" value="Chromosome 21"/>
</dbReference>
<accession>A0A6J1N4H1</accession>
<feature type="transmembrane region" description="Helical" evidence="3">
    <location>
        <begin position="73"/>
        <end position="90"/>
    </location>
</feature>
<keyword evidence="3" id="KW-0472">Membrane</keyword>
<dbReference type="GeneID" id="112047198"/>
<dbReference type="RefSeq" id="XP_023939992.2">
    <property type="nucleotide sequence ID" value="XM_024084224.2"/>
</dbReference>
<evidence type="ECO:0000313" key="6">
    <source>
        <dbReference type="RefSeq" id="XP_023939992.2"/>
    </source>
</evidence>
<dbReference type="GO" id="GO:0016757">
    <property type="term" value="F:glycosyltransferase activity"/>
    <property type="evidence" value="ECO:0007669"/>
    <property type="project" value="UniProtKB-KW"/>
</dbReference>
<keyword evidence="6" id="KW-0328">Glycosyltransferase</keyword>
<feature type="domain" description="Phosphatidylinositol N-acetylglucosaminyltransferase subunit H conserved" evidence="4">
    <location>
        <begin position="96"/>
        <end position="159"/>
    </location>
</feature>
<dbReference type="AlphaFoldDB" id="A0A6J1N4H1"/>
<dbReference type="Pfam" id="PF10181">
    <property type="entry name" value="PIG-H"/>
    <property type="match status" value="1"/>
</dbReference>